<sequence length="179" mass="19703">MGGTMLLNKTREVPDSDVFTILSNTRRRHTLEYLRRHDERVALRDLAEAIATVESGEDPAPRCVRHTVYVSLHQTHLPMLDEAGVLAYDADRKLVSLLDSAREVERYMTMTAAFGVSWAEYYRALGVVGLFLVVAALASVPVVAAMPPLALASAFLATFAISSAYQLWGQRGGLLRALL</sequence>
<dbReference type="EMBL" id="FNIA01000003">
    <property type="protein sequence ID" value="SDM50621.1"/>
    <property type="molecule type" value="Genomic_DNA"/>
</dbReference>
<dbReference type="InterPro" id="IPR055768">
    <property type="entry name" value="DUF7344"/>
</dbReference>
<keyword evidence="1" id="KW-0812">Transmembrane</keyword>
<dbReference type="Proteomes" id="UP000199370">
    <property type="component" value="Unassembled WGS sequence"/>
</dbReference>
<protein>
    <recommendedName>
        <fullName evidence="2">DUF7344 domain-containing protein</fullName>
    </recommendedName>
</protein>
<keyword evidence="1" id="KW-0472">Membrane</keyword>
<reference evidence="3 4" key="1">
    <citation type="submission" date="2016-10" db="EMBL/GenBank/DDBJ databases">
        <authorList>
            <person name="de Groot N.N."/>
        </authorList>
    </citation>
    <scope>NUCLEOTIDE SEQUENCE [LARGE SCALE GENOMIC DNA]</scope>
    <source>
        <strain evidence="4">EB21,IBRC-M 10013,KCTC 4048</strain>
    </source>
</reference>
<evidence type="ECO:0000313" key="3">
    <source>
        <dbReference type="EMBL" id="SDM50621.1"/>
    </source>
</evidence>
<keyword evidence="1" id="KW-1133">Transmembrane helix</keyword>
<dbReference type="Pfam" id="PF24035">
    <property type="entry name" value="DUF7344"/>
    <property type="match status" value="1"/>
</dbReference>
<accession>A0A1G9TSP2</accession>
<feature type="transmembrane region" description="Helical" evidence="1">
    <location>
        <begin position="149"/>
        <end position="168"/>
    </location>
</feature>
<organism evidence="3 4">
    <name type="scientific">Haloarchaeobius iranensis</name>
    <dbReference type="NCBI Taxonomy" id="996166"/>
    <lineage>
        <taxon>Archaea</taxon>
        <taxon>Methanobacteriati</taxon>
        <taxon>Methanobacteriota</taxon>
        <taxon>Stenosarchaea group</taxon>
        <taxon>Halobacteria</taxon>
        <taxon>Halobacteriales</taxon>
        <taxon>Halorubellaceae</taxon>
        <taxon>Haloarchaeobius</taxon>
    </lineage>
</organism>
<feature type="transmembrane region" description="Helical" evidence="1">
    <location>
        <begin position="124"/>
        <end position="143"/>
    </location>
</feature>
<gene>
    <name evidence="3" type="ORF">SAMN05192554_103104</name>
</gene>
<evidence type="ECO:0000313" key="4">
    <source>
        <dbReference type="Proteomes" id="UP000199370"/>
    </source>
</evidence>
<feature type="domain" description="DUF7344" evidence="2">
    <location>
        <begin position="19"/>
        <end position="96"/>
    </location>
</feature>
<evidence type="ECO:0000259" key="2">
    <source>
        <dbReference type="Pfam" id="PF24035"/>
    </source>
</evidence>
<name>A0A1G9TSP2_9EURY</name>
<dbReference type="AlphaFoldDB" id="A0A1G9TSP2"/>
<keyword evidence="4" id="KW-1185">Reference proteome</keyword>
<proteinExistence type="predicted"/>
<evidence type="ECO:0000256" key="1">
    <source>
        <dbReference type="SAM" id="Phobius"/>
    </source>
</evidence>